<dbReference type="AlphaFoldDB" id="A0AAJ0CEC9"/>
<dbReference type="InterPro" id="IPR016181">
    <property type="entry name" value="Acyl_CoA_acyltransferase"/>
</dbReference>
<evidence type="ECO:0000259" key="1">
    <source>
        <dbReference type="Pfam" id="PF13302"/>
    </source>
</evidence>
<dbReference type="EMBL" id="JASWJB010000496">
    <property type="protein sequence ID" value="KAK2590059.1"/>
    <property type="molecule type" value="Genomic_DNA"/>
</dbReference>
<evidence type="ECO:0000313" key="2">
    <source>
        <dbReference type="EMBL" id="KAK2590059.1"/>
    </source>
</evidence>
<dbReference type="Gene3D" id="3.40.630.30">
    <property type="match status" value="1"/>
</dbReference>
<accession>A0AAJ0CEC9</accession>
<feature type="domain" description="N-acetyltransferase" evidence="1">
    <location>
        <begin position="22"/>
        <end position="173"/>
    </location>
</feature>
<reference evidence="2" key="1">
    <citation type="submission" date="2023-06" db="EMBL/GenBank/DDBJ databases">
        <title>Conoideocrella luteorostrata (Hypocreales: Clavicipitaceae), a potential biocontrol fungus for elongate hemlock scale in United States Christmas tree production areas.</title>
        <authorList>
            <person name="Barrett H."/>
            <person name="Lovett B."/>
            <person name="Macias A.M."/>
            <person name="Stajich J.E."/>
            <person name="Kasson M.T."/>
        </authorList>
    </citation>
    <scope>NUCLEOTIDE SEQUENCE</scope>
    <source>
        <strain evidence="2">ARSEF 14590</strain>
    </source>
</reference>
<dbReference type="PANTHER" id="PTHR43441:SF5">
    <property type="entry name" value="FAMILY ACETYLTRANSFERASE, PUTATIVE-RELATED"/>
    <property type="match status" value="1"/>
</dbReference>
<evidence type="ECO:0000313" key="3">
    <source>
        <dbReference type="Proteomes" id="UP001251528"/>
    </source>
</evidence>
<dbReference type="InterPro" id="IPR000182">
    <property type="entry name" value="GNAT_dom"/>
</dbReference>
<proteinExistence type="predicted"/>
<sequence>MADSTARSRFHYGQPRLENRAVTLQPFDPNVHVNSFVQAATNTPQSFNYVALPPAQTNEQFIEWYGKAHSVAENCLYAIHHNDSSQHDPEPSASYAGVLSIFGASVENAAAEMGVLVFPTFRDKLIATNAVGVALLWLLDPPSAGGLGLRRVVWEAHVENMTSRRLALRVGFELEGIKRWARVVKDEEVSVSAEALARRNGTATELPGRHTAVYSIVWDEWDAKRPRLISQLEGNTVAT</sequence>
<dbReference type="PANTHER" id="PTHR43441">
    <property type="entry name" value="RIBOSOMAL-PROTEIN-SERINE ACETYLTRANSFERASE"/>
    <property type="match status" value="1"/>
</dbReference>
<keyword evidence="3" id="KW-1185">Reference proteome</keyword>
<name>A0AAJ0CEC9_9HYPO</name>
<dbReference type="GO" id="GO:1990189">
    <property type="term" value="F:protein N-terminal-serine acetyltransferase activity"/>
    <property type="evidence" value="ECO:0007669"/>
    <property type="project" value="TreeGrafter"/>
</dbReference>
<dbReference type="SUPFAM" id="SSF55729">
    <property type="entry name" value="Acyl-CoA N-acyltransferases (Nat)"/>
    <property type="match status" value="1"/>
</dbReference>
<dbReference type="GO" id="GO:0008999">
    <property type="term" value="F:protein-N-terminal-alanine acetyltransferase activity"/>
    <property type="evidence" value="ECO:0007669"/>
    <property type="project" value="TreeGrafter"/>
</dbReference>
<organism evidence="2 3">
    <name type="scientific">Conoideocrella luteorostrata</name>
    <dbReference type="NCBI Taxonomy" id="1105319"/>
    <lineage>
        <taxon>Eukaryota</taxon>
        <taxon>Fungi</taxon>
        <taxon>Dikarya</taxon>
        <taxon>Ascomycota</taxon>
        <taxon>Pezizomycotina</taxon>
        <taxon>Sordariomycetes</taxon>
        <taxon>Hypocreomycetidae</taxon>
        <taxon>Hypocreales</taxon>
        <taxon>Clavicipitaceae</taxon>
        <taxon>Conoideocrella</taxon>
    </lineage>
</organism>
<gene>
    <name evidence="2" type="ORF">QQS21_012266</name>
</gene>
<dbReference type="InterPro" id="IPR051908">
    <property type="entry name" value="Ribosomal_N-acetyltransferase"/>
</dbReference>
<dbReference type="Pfam" id="PF13302">
    <property type="entry name" value="Acetyltransf_3"/>
    <property type="match status" value="1"/>
</dbReference>
<protein>
    <recommendedName>
        <fullName evidence="1">N-acetyltransferase domain-containing protein</fullName>
    </recommendedName>
</protein>
<dbReference type="Proteomes" id="UP001251528">
    <property type="component" value="Unassembled WGS sequence"/>
</dbReference>
<comment type="caution">
    <text evidence="2">The sequence shown here is derived from an EMBL/GenBank/DDBJ whole genome shotgun (WGS) entry which is preliminary data.</text>
</comment>